<keyword evidence="2" id="KW-0677">Repeat</keyword>
<evidence type="ECO:0000256" key="2">
    <source>
        <dbReference type="ARBA" id="ARBA00022737"/>
    </source>
</evidence>
<dbReference type="OrthoDB" id="61110at2759"/>
<dbReference type="InterPro" id="IPR058923">
    <property type="entry name" value="RCC1-like_dom"/>
</dbReference>
<keyword evidence="7" id="KW-1185">Reference proteome</keyword>
<dbReference type="PANTHER" id="PTHR45982:SF1">
    <property type="entry name" value="REGULATOR OF CHROMOSOME CONDENSATION"/>
    <property type="match status" value="1"/>
</dbReference>
<keyword evidence="1" id="KW-0344">Guanine-nucleotide releasing factor</keyword>
<dbReference type="SUPFAM" id="SSF50985">
    <property type="entry name" value="RCC1/BLIP-II"/>
    <property type="match status" value="1"/>
</dbReference>
<proteinExistence type="predicted"/>
<dbReference type="GeneID" id="136811197"/>
<dbReference type="Proteomes" id="UP000594262">
    <property type="component" value="Unplaced"/>
</dbReference>
<dbReference type="InterPro" id="IPR009091">
    <property type="entry name" value="RCC1/BLIP-II"/>
</dbReference>
<feature type="repeat" description="RCC1" evidence="3">
    <location>
        <begin position="393"/>
        <end position="448"/>
    </location>
</feature>
<evidence type="ECO:0000256" key="3">
    <source>
        <dbReference type="PROSITE-ProRule" id="PRU00235"/>
    </source>
</evidence>
<dbReference type="InterPro" id="IPR000408">
    <property type="entry name" value="Reg_chr_condens"/>
</dbReference>
<dbReference type="PANTHER" id="PTHR45982">
    <property type="entry name" value="REGULATOR OF CHROMOSOME CONDENSATION"/>
    <property type="match status" value="1"/>
</dbReference>
<accession>A0A7M5WRX5</accession>
<feature type="repeat" description="RCC1" evidence="3">
    <location>
        <begin position="340"/>
        <end position="392"/>
    </location>
</feature>
<feature type="repeat" description="RCC1" evidence="3">
    <location>
        <begin position="104"/>
        <end position="158"/>
    </location>
</feature>
<feature type="compositionally biased region" description="Basic residues" evidence="4">
    <location>
        <begin position="1"/>
        <end position="10"/>
    </location>
</feature>
<evidence type="ECO:0000256" key="4">
    <source>
        <dbReference type="SAM" id="MobiDB-lite"/>
    </source>
</evidence>
<dbReference type="PRINTS" id="PR00633">
    <property type="entry name" value="RCCNDNSATION"/>
</dbReference>
<dbReference type="EnsemblMetazoa" id="CLYHEMT007870.1">
    <property type="protein sequence ID" value="CLYHEMP007870.1"/>
    <property type="gene ID" value="CLYHEMG007870"/>
</dbReference>
<dbReference type="InterPro" id="IPR051553">
    <property type="entry name" value="Ran_GTPase-activating"/>
</dbReference>
<reference evidence="6" key="1">
    <citation type="submission" date="2021-01" db="UniProtKB">
        <authorList>
            <consortium name="EnsemblMetazoa"/>
        </authorList>
    </citation>
    <scope>IDENTIFICATION</scope>
</reference>
<feature type="repeat" description="RCC1" evidence="3">
    <location>
        <begin position="159"/>
        <end position="217"/>
    </location>
</feature>
<dbReference type="Pfam" id="PF25390">
    <property type="entry name" value="WD40_RLD"/>
    <property type="match status" value="1"/>
</dbReference>
<dbReference type="PROSITE" id="PS00626">
    <property type="entry name" value="RCC1_2"/>
    <property type="match status" value="1"/>
</dbReference>
<evidence type="ECO:0000259" key="5">
    <source>
        <dbReference type="Pfam" id="PF25390"/>
    </source>
</evidence>
<feature type="repeat" description="RCC1" evidence="3">
    <location>
        <begin position="218"/>
        <end position="280"/>
    </location>
</feature>
<dbReference type="AlphaFoldDB" id="A0A7M5WRX5"/>
<protein>
    <recommendedName>
        <fullName evidence="5">RCC1-like domain-containing protein</fullName>
    </recommendedName>
</protein>
<name>A0A7M5WRX5_9CNID</name>
<feature type="domain" description="RCC1-like" evidence="5">
    <location>
        <begin position="52"/>
        <end position="442"/>
    </location>
</feature>
<dbReference type="Gene3D" id="2.130.10.30">
    <property type="entry name" value="Regulator of chromosome condensation 1/beta-lactamase-inhibitor protein II"/>
    <property type="match status" value="1"/>
</dbReference>
<sequence>MPRKADKRKRRSDDESSSGASTSKNAKNTKKEETPAIEEVTIIPAVFTKSGKVLAFGQGDVGQLGLGDEVLERKRPALVKEVDEFKFIQSVCGGMHTVILTEDGEVYTFGCNDEGALGRATSGTDDEEYYARKVALPDGVKIIQVSAGDSHTAALSDKGEVYAWGAYRDASGQMGLTAASLGKKNEIRKIYPKGDEIEDPAIKVASGNDHTVILTKDGSIYTNGTGEQGQLGRLKECFGHRGGRRGLDFLLSPQLVRFRRKVRFSDIFTGSFCTFALSSDTNDVYAWGLNNYGQLGSGTNDNYFNPKVIKPLTEIRNQSKSNQMVIQGGQHHSIMVDGEGIVYSFGRAEYGRLGLGTDAKETAVPVKVPKLADKKVKDVACGESVSYAVTEKGQLYSWGFGTTLQLGVGDDDDIYEPELVKSKNLDPETDEVLTISGGGQHVSLVVCKKENMANGHES</sequence>
<evidence type="ECO:0000313" key="6">
    <source>
        <dbReference type="EnsemblMetazoa" id="CLYHEMP007870.1"/>
    </source>
</evidence>
<evidence type="ECO:0000313" key="7">
    <source>
        <dbReference type="Proteomes" id="UP000594262"/>
    </source>
</evidence>
<feature type="repeat" description="RCC1" evidence="3">
    <location>
        <begin position="282"/>
        <end position="339"/>
    </location>
</feature>
<feature type="region of interest" description="Disordered" evidence="4">
    <location>
        <begin position="1"/>
        <end position="34"/>
    </location>
</feature>
<organism evidence="6 7">
    <name type="scientific">Clytia hemisphaerica</name>
    <dbReference type="NCBI Taxonomy" id="252671"/>
    <lineage>
        <taxon>Eukaryota</taxon>
        <taxon>Metazoa</taxon>
        <taxon>Cnidaria</taxon>
        <taxon>Hydrozoa</taxon>
        <taxon>Hydroidolina</taxon>
        <taxon>Leptothecata</taxon>
        <taxon>Obeliida</taxon>
        <taxon>Clytiidae</taxon>
        <taxon>Clytia</taxon>
    </lineage>
</organism>
<dbReference type="PROSITE" id="PS00625">
    <property type="entry name" value="RCC1_1"/>
    <property type="match status" value="1"/>
</dbReference>
<dbReference type="PROSITE" id="PS50012">
    <property type="entry name" value="RCC1_3"/>
    <property type="match status" value="7"/>
</dbReference>
<evidence type="ECO:0000256" key="1">
    <source>
        <dbReference type="ARBA" id="ARBA00022658"/>
    </source>
</evidence>
<dbReference type="GO" id="GO:0005737">
    <property type="term" value="C:cytoplasm"/>
    <property type="evidence" value="ECO:0007669"/>
    <property type="project" value="TreeGrafter"/>
</dbReference>
<dbReference type="RefSeq" id="XP_066923911.1">
    <property type="nucleotide sequence ID" value="XM_067067810.1"/>
</dbReference>
<feature type="repeat" description="RCC1" evidence="3">
    <location>
        <begin position="51"/>
        <end position="103"/>
    </location>
</feature>
<dbReference type="GO" id="GO:0005085">
    <property type="term" value="F:guanyl-nucleotide exchange factor activity"/>
    <property type="evidence" value="ECO:0007669"/>
    <property type="project" value="TreeGrafter"/>
</dbReference>